<name>A0ABR0T333_9HYPO</name>
<evidence type="ECO:0000256" key="2">
    <source>
        <dbReference type="ARBA" id="ARBA00022692"/>
    </source>
</evidence>
<evidence type="ECO:0000256" key="3">
    <source>
        <dbReference type="ARBA" id="ARBA00022989"/>
    </source>
</evidence>
<keyword evidence="2 5" id="KW-0812">Transmembrane</keyword>
<dbReference type="InterPro" id="IPR037673">
    <property type="entry name" value="MSC/AndL"/>
</dbReference>
<protein>
    <submittedName>
        <fullName evidence="6">Anditomin synthesis protein L</fullName>
    </submittedName>
</protein>
<evidence type="ECO:0000313" key="7">
    <source>
        <dbReference type="Proteomes" id="UP001338125"/>
    </source>
</evidence>
<evidence type="ECO:0000256" key="4">
    <source>
        <dbReference type="ARBA" id="ARBA00023136"/>
    </source>
</evidence>
<feature type="transmembrane region" description="Helical" evidence="5">
    <location>
        <begin position="134"/>
        <end position="158"/>
    </location>
</feature>
<gene>
    <name evidence="6" type="ORF">PT974_00770</name>
</gene>
<keyword evidence="3 5" id="KW-1133">Transmembrane helix</keyword>
<dbReference type="PANTHER" id="PTHR30266:SF2">
    <property type="entry name" value="LARGE-CONDUCTANCE MECHANOSENSITIVE CHANNEL"/>
    <property type="match status" value="1"/>
</dbReference>
<evidence type="ECO:0000313" key="6">
    <source>
        <dbReference type="EMBL" id="KAK5998391.1"/>
    </source>
</evidence>
<evidence type="ECO:0000256" key="1">
    <source>
        <dbReference type="ARBA" id="ARBA00004141"/>
    </source>
</evidence>
<dbReference type="PANTHER" id="PTHR30266">
    <property type="entry name" value="MECHANOSENSITIVE CHANNEL MSCL"/>
    <property type="match status" value="1"/>
</dbReference>
<feature type="transmembrane region" description="Helical" evidence="5">
    <location>
        <begin position="52"/>
        <end position="70"/>
    </location>
</feature>
<accession>A0ABR0T333</accession>
<dbReference type="EMBL" id="JAVFKD010000001">
    <property type="protein sequence ID" value="KAK5998391.1"/>
    <property type="molecule type" value="Genomic_DNA"/>
</dbReference>
<comment type="subcellular location">
    <subcellularLocation>
        <location evidence="1">Membrane</location>
        <topology evidence="1">Multi-pass membrane protein</topology>
    </subcellularLocation>
</comment>
<organism evidence="6 7">
    <name type="scientific">Cladobotryum mycophilum</name>
    <dbReference type="NCBI Taxonomy" id="491253"/>
    <lineage>
        <taxon>Eukaryota</taxon>
        <taxon>Fungi</taxon>
        <taxon>Dikarya</taxon>
        <taxon>Ascomycota</taxon>
        <taxon>Pezizomycotina</taxon>
        <taxon>Sordariomycetes</taxon>
        <taxon>Hypocreomycetidae</taxon>
        <taxon>Hypocreales</taxon>
        <taxon>Hypocreaceae</taxon>
        <taxon>Cladobotryum</taxon>
    </lineage>
</organism>
<dbReference type="SUPFAM" id="SSF81330">
    <property type="entry name" value="Gated mechanosensitive channel"/>
    <property type="match status" value="1"/>
</dbReference>
<proteinExistence type="predicted"/>
<dbReference type="InterPro" id="IPR036019">
    <property type="entry name" value="MscL_channel"/>
</dbReference>
<reference evidence="6 7" key="1">
    <citation type="submission" date="2024-01" db="EMBL/GenBank/DDBJ databases">
        <title>Complete genome of Cladobotryum mycophilum ATHUM6906.</title>
        <authorList>
            <person name="Christinaki A.C."/>
            <person name="Myridakis A.I."/>
            <person name="Kouvelis V.N."/>
        </authorList>
    </citation>
    <scope>NUCLEOTIDE SEQUENCE [LARGE SCALE GENOMIC DNA]</scope>
    <source>
        <strain evidence="6 7">ATHUM6906</strain>
    </source>
</reference>
<comment type="caution">
    <text evidence="6">The sequence shown here is derived from an EMBL/GenBank/DDBJ whole genome shotgun (WGS) entry which is preliminary data.</text>
</comment>
<dbReference type="Proteomes" id="UP001338125">
    <property type="component" value="Unassembled WGS sequence"/>
</dbReference>
<keyword evidence="4 5" id="KW-0472">Membrane</keyword>
<keyword evidence="7" id="KW-1185">Reference proteome</keyword>
<sequence>MPSLPGLGNLGSFVFPREGQRFSRDYEDDEEVNERACLIGRGRTRVKRFFDGFVDFAFQGNILQIAFGLIPQRRKRIHRRSKVLCQRHPHAPLSILLPLNKNIEEKFAVLRPGPNFNSTGYNTLKQAQQDGAVVMAYGAFIYQSVSFFMAGFALYGLAHVYTLLSQDPIIKYTKKCQYCRKSINEKEIMSSFTNAS</sequence>
<evidence type="ECO:0000256" key="5">
    <source>
        <dbReference type="SAM" id="Phobius"/>
    </source>
</evidence>